<dbReference type="AlphaFoldDB" id="A0AAE0GQ21"/>
<evidence type="ECO:0000313" key="3">
    <source>
        <dbReference type="Proteomes" id="UP001190700"/>
    </source>
</evidence>
<accession>A0AAE0GQ21</accession>
<reference evidence="2 3" key="1">
    <citation type="journal article" date="2015" name="Genome Biol. Evol.">
        <title>Comparative Genomics of a Bacterivorous Green Alga Reveals Evolutionary Causalities and Consequences of Phago-Mixotrophic Mode of Nutrition.</title>
        <authorList>
            <person name="Burns J.A."/>
            <person name="Paasch A."/>
            <person name="Narechania A."/>
            <person name="Kim E."/>
        </authorList>
    </citation>
    <scope>NUCLEOTIDE SEQUENCE [LARGE SCALE GENOMIC DNA]</scope>
    <source>
        <strain evidence="2 3">PLY_AMNH</strain>
    </source>
</reference>
<dbReference type="PANTHER" id="PTHR46411:SF3">
    <property type="entry name" value="AAA+ ATPASE DOMAIN-CONTAINING PROTEIN"/>
    <property type="match status" value="1"/>
</dbReference>
<dbReference type="InterPro" id="IPR003959">
    <property type="entry name" value="ATPase_AAA_core"/>
</dbReference>
<evidence type="ECO:0000313" key="2">
    <source>
        <dbReference type="EMBL" id="KAK3282118.1"/>
    </source>
</evidence>
<dbReference type="PANTHER" id="PTHR46411">
    <property type="entry name" value="FAMILY ATPASE, PUTATIVE-RELATED"/>
    <property type="match status" value="1"/>
</dbReference>
<dbReference type="InterPro" id="IPR054289">
    <property type="entry name" value="DUF7025"/>
</dbReference>
<dbReference type="SMART" id="SM00382">
    <property type="entry name" value="AAA"/>
    <property type="match status" value="1"/>
</dbReference>
<dbReference type="GO" id="GO:0005524">
    <property type="term" value="F:ATP binding"/>
    <property type="evidence" value="ECO:0007669"/>
    <property type="project" value="InterPro"/>
</dbReference>
<organism evidence="2 3">
    <name type="scientific">Cymbomonas tetramitiformis</name>
    <dbReference type="NCBI Taxonomy" id="36881"/>
    <lineage>
        <taxon>Eukaryota</taxon>
        <taxon>Viridiplantae</taxon>
        <taxon>Chlorophyta</taxon>
        <taxon>Pyramimonadophyceae</taxon>
        <taxon>Pyramimonadales</taxon>
        <taxon>Pyramimonadaceae</taxon>
        <taxon>Cymbomonas</taxon>
    </lineage>
</organism>
<feature type="domain" description="AAA+ ATPase" evidence="1">
    <location>
        <begin position="398"/>
        <end position="525"/>
    </location>
</feature>
<dbReference type="InterPro" id="IPR027417">
    <property type="entry name" value="P-loop_NTPase"/>
</dbReference>
<dbReference type="Pfam" id="PF22942">
    <property type="entry name" value="DUF7025"/>
    <property type="match status" value="1"/>
</dbReference>
<dbReference type="Pfam" id="PF00004">
    <property type="entry name" value="AAA"/>
    <property type="match status" value="1"/>
</dbReference>
<dbReference type="SUPFAM" id="SSF52540">
    <property type="entry name" value="P-loop containing nucleoside triphosphate hydrolases"/>
    <property type="match status" value="1"/>
</dbReference>
<dbReference type="Gene3D" id="3.40.50.300">
    <property type="entry name" value="P-loop containing nucleotide triphosphate hydrolases"/>
    <property type="match status" value="1"/>
</dbReference>
<sequence length="607" mass="67952">MGYSYYGVYYTSKCSGGPKSEDCATNSNAPSFFQTPAKVQEFSIYEADVFDENNQVISRQFMLRVKPATKVLTLTGWQNENSRLHRLLESVIPEETSFNSQNPEPEVPLDRLLFYQKRLQSSSVVSSSGPGQYLRDNLEIEFLGVQARAEELVTSGMVTFDLLWYILERGKGCVSNKHGAKTGMEITSVSYKGSAMGCPYFQIIGTVIKSNGIAFVKCPNIAKISYFSGPLEISKLSCQPVDGAAREKLIRRGRLYRDIALGSHYLGYKGLLIKRAGIQGQRYYNADGRIMADTGTFARMNPGYDKFLITDAEEEDTSTYNDVTVPDEDLFMTWPWVHGFSFASKAWGEVKCDDISRLTFRDDAFDKLVLDPRKKSLVRGLVENHKCGFSDLISGKGCGCIFLLHGPPGVGKTLTAEAIAELLHRPLYSITVGELGTSPQELEAKLSEVLALAHTWNAVILLDEADTFLEVRSSRDVVRNSLVTVFLRLLEYHQGVLFLTSNRVETFDPAFHSRISVTLKYDDLDESARRKIWSMHLDSANSVGRVDIDRMATFSLNGRQIKNIINISQAWAKQREEMMSTELIKETIGISFAPDIMNTRDSGQHTS</sequence>
<dbReference type="InterPro" id="IPR003593">
    <property type="entry name" value="AAA+_ATPase"/>
</dbReference>
<dbReference type="EMBL" id="LGRX02003532">
    <property type="protein sequence ID" value="KAK3282118.1"/>
    <property type="molecule type" value="Genomic_DNA"/>
</dbReference>
<gene>
    <name evidence="2" type="ORF">CYMTET_10129</name>
</gene>
<keyword evidence="3" id="KW-1185">Reference proteome</keyword>
<name>A0AAE0GQ21_9CHLO</name>
<comment type="caution">
    <text evidence="2">The sequence shown here is derived from an EMBL/GenBank/DDBJ whole genome shotgun (WGS) entry which is preliminary data.</text>
</comment>
<dbReference type="GO" id="GO:0016887">
    <property type="term" value="F:ATP hydrolysis activity"/>
    <property type="evidence" value="ECO:0007669"/>
    <property type="project" value="InterPro"/>
</dbReference>
<evidence type="ECO:0000259" key="1">
    <source>
        <dbReference type="SMART" id="SM00382"/>
    </source>
</evidence>
<proteinExistence type="predicted"/>
<dbReference type="Proteomes" id="UP001190700">
    <property type="component" value="Unassembled WGS sequence"/>
</dbReference>
<protein>
    <recommendedName>
        <fullName evidence="1">AAA+ ATPase domain-containing protein</fullName>
    </recommendedName>
</protein>
<dbReference type="CDD" id="cd19481">
    <property type="entry name" value="RecA-like_protease"/>
    <property type="match status" value="1"/>
</dbReference>